<gene>
    <name evidence="2" type="ORF">ACFSTF_11535</name>
</gene>
<protein>
    <submittedName>
        <fullName evidence="2">Uncharacterized protein</fullName>
    </submittedName>
</protein>
<evidence type="ECO:0000313" key="3">
    <source>
        <dbReference type="Proteomes" id="UP001597458"/>
    </source>
</evidence>
<dbReference type="RefSeq" id="WP_141190417.1">
    <property type="nucleotide sequence ID" value="NZ_JBHUMR010000014.1"/>
</dbReference>
<keyword evidence="3" id="KW-1185">Reference proteome</keyword>
<reference evidence="3" key="1">
    <citation type="journal article" date="2019" name="Int. J. Syst. Evol. Microbiol.">
        <title>The Global Catalogue of Microorganisms (GCM) 10K type strain sequencing project: providing services to taxonomists for standard genome sequencing and annotation.</title>
        <authorList>
            <consortium name="The Broad Institute Genomics Platform"/>
            <consortium name="The Broad Institute Genome Sequencing Center for Infectious Disease"/>
            <person name="Wu L."/>
            <person name="Ma J."/>
        </authorList>
    </citation>
    <scope>NUCLEOTIDE SEQUENCE [LARGE SCALE GENOMIC DNA]</scope>
    <source>
        <strain evidence="3">TISTR 2241</strain>
    </source>
</reference>
<keyword evidence="1" id="KW-1133">Transmembrane helix</keyword>
<dbReference type="Proteomes" id="UP001597458">
    <property type="component" value="Unassembled WGS sequence"/>
</dbReference>
<proteinExistence type="predicted"/>
<keyword evidence="1" id="KW-0812">Transmembrane</keyword>
<comment type="caution">
    <text evidence="2">The sequence shown here is derived from an EMBL/GenBank/DDBJ whole genome shotgun (WGS) entry which is preliminary data.</text>
</comment>
<name>A0ABW5PSP1_9BACI</name>
<sequence length="88" mass="9279">MQNQNFSLTGTILPILGAVGTGALTYMCIQNMQNGQQPFQQLGQTVQNAGQQVGQTVQQAGKQAGKMVSQPLDTAGETIGKISKNITQ</sequence>
<accession>A0ABW5PSP1</accession>
<evidence type="ECO:0000313" key="2">
    <source>
        <dbReference type="EMBL" id="MFD2617940.1"/>
    </source>
</evidence>
<dbReference type="EMBL" id="JBHUMR010000014">
    <property type="protein sequence ID" value="MFD2617940.1"/>
    <property type="molecule type" value="Genomic_DNA"/>
</dbReference>
<keyword evidence="1" id="KW-0472">Membrane</keyword>
<evidence type="ECO:0000256" key="1">
    <source>
        <dbReference type="SAM" id="Phobius"/>
    </source>
</evidence>
<organism evidence="2 3">
    <name type="scientific">Terrilactibacillus laevilacticus</name>
    <dbReference type="NCBI Taxonomy" id="1380157"/>
    <lineage>
        <taxon>Bacteria</taxon>
        <taxon>Bacillati</taxon>
        <taxon>Bacillota</taxon>
        <taxon>Bacilli</taxon>
        <taxon>Bacillales</taxon>
        <taxon>Bacillaceae</taxon>
        <taxon>Terrilactibacillus</taxon>
    </lineage>
</organism>
<feature type="transmembrane region" description="Helical" evidence="1">
    <location>
        <begin position="6"/>
        <end position="29"/>
    </location>
</feature>